<reference evidence="1" key="1">
    <citation type="submission" date="2014-05" db="EMBL/GenBank/DDBJ databases">
        <title>The transcriptome of the halophilic microalga Tetraselmis sp. GSL018 isolated from the Great Salt Lake, Utah.</title>
        <authorList>
            <person name="Jinkerson R.E."/>
            <person name="D'Adamo S."/>
            <person name="Posewitz M.C."/>
        </authorList>
    </citation>
    <scope>NUCLEOTIDE SEQUENCE</scope>
    <source>
        <strain evidence="1">GSL018</strain>
    </source>
</reference>
<feature type="non-terminal residue" evidence="1">
    <location>
        <position position="49"/>
    </location>
</feature>
<name>A0A061RP21_9CHLO</name>
<feature type="non-terminal residue" evidence="1">
    <location>
        <position position="1"/>
    </location>
</feature>
<organism evidence="1">
    <name type="scientific">Tetraselmis sp. GSL018</name>
    <dbReference type="NCBI Taxonomy" id="582737"/>
    <lineage>
        <taxon>Eukaryota</taxon>
        <taxon>Viridiplantae</taxon>
        <taxon>Chlorophyta</taxon>
        <taxon>core chlorophytes</taxon>
        <taxon>Chlorodendrophyceae</taxon>
        <taxon>Chlorodendrales</taxon>
        <taxon>Chlorodendraceae</taxon>
        <taxon>Tetraselmis</taxon>
    </lineage>
</organism>
<gene>
    <name evidence="1" type="ORF">TSPGSL018_25489</name>
</gene>
<protein>
    <submittedName>
        <fullName evidence="1">Uncharacterized protein</fullName>
    </submittedName>
</protein>
<accession>A0A061RP21</accession>
<evidence type="ECO:0000313" key="1">
    <source>
        <dbReference type="EMBL" id="JAC74607.1"/>
    </source>
</evidence>
<dbReference type="AlphaFoldDB" id="A0A061RP21"/>
<sequence length="49" mass="5407">LKPMLQLRISSGLASLNCFALAGLKCVLHNILFRLRADFKFAHHTGARG</sequence>
<dbReference type="EMBL" id="GBEZ01011155">
    <property type="protein sequence ID" value="JAC74607.1"/>
    <property type="molecule type" value="Transcribed_RNA"/>
</dbReference>
<proteinExistence type="predicted"/>